<dbReference type="GeneID" id="29672140"/>
<protein>
    <submittedName>
        <fullName evidence="2">Putative lipoprotein</fullName>
    </submittedName>
</protein>
<dbReference type="Proteomes" id="UP000002162">
    <property type="component" value="Chromosome"/>
</dbReference>
<proteinExistence type="predicted"/>
<dbReference type="HOGENOM" id="CLU_491696_0_0_14"/>
<reference evidence="2 3" key="1">
    <citation type="submission" date="2008-02" db="EMBL/GenBank/DDBJ databases">
        <title>Genome sequence of Ureaplasma parvum serovar 3.</title>
        <authorList>
            <person name="Methe B.A."/>
            <person name="Glass J."/>
            <person name="Waites K."/>
            <person name="Shrivastava S."/>
        </authorList>
    </citation>
    <scope>NUCLEOTIDE SEQUENCE [LARGE SCALE GENOMIC DNA]</scope>
    <source>
        <strain evidence="3">ATCC 27815 / 27 / NCTC 11736</strain>
    </source>
</reference>
<evidence type="ECO:0000313" key="3">
    <source>
        <dbReference type="Proteomes" id="UP000002162"/>
    </source>
</evidence>
<dbReference type="RefSeq" id="WP_006688595.1">
    <property type="nucleotide sequence ID" value="NC_010503.1"/>
</dbReference>
<organism evidence="2 3">
    <name type="scientific">Ureaplasma parvum serovar 3 (strain ATCC 27815 / 27 / NCTC 11736)</name>
    <dbReference type="NCBI Taxonomy" id="505682"/>
    <lineage>
        <taxon>Bacteria</taxon>
        <taxon>Bacillati</taxon>
        <taxon>Mycoplasmatota</taxon>
        <taxon>Mycoplasmoidales</taxon>
        <taxon>Mycoplasmoidaceae</taxon>
        <taxon>Ureaplasma</taxon>
    </lineage>
</organism>
<dbReference type="KEGG" id="upa:UPA3_0106"/>
<keyword evidence="1" id="KW-0732">Signal</keyword>
<accession>A0A2C9DYC4</accession>
<dbReference type="AlphaFoldDB" id="A0A2C9DYC4"/>
<feature type="chain" id="PRO_5013130002" evidence="1">
    <location>
        <begin position="29"/>
        <end position="554"/>
    </location>
</feature>
<name>A0A2C9DYC4_UREP2</name>
<dbReference type="EMBL" id="CP000942">
    <property type="protein sequence ID" value="ACA32911.1"/>
    <property type="molecule type" value="Genomic_DNA"/>
</dbReference>
<keyword evidence="2" id="KW-0449">Lipoprotein</keyword>
<evidence type="ECO:0000313" key="2">
    <source>
        <dbReference type="EMBL" id="ACA32911.1"/>
    </source>
</evidence>
<sequence length="554" mass="65520">MKHKTKKITLLIAGITLTSLCTIFAITACSKQKSQPNPKIKPNKIIEKIDQAFFNEFKTKIEQKRTLPNIKITSTFKIPFEKNENTLKSPLFKIGEKSVFDLKQNEIPITWVQDLKDYFLSQKTILTYYSLANLKLTGNDAKDAYFLEFIQYIQNMQQKGIISEDFYQQLWYLISEISDYDMQNGILRSVYRIANPKLAIKDFYLDGSLYGFKKEKSKYMNFTSLFQWPNAEEKATFDVVFKNKNSAQSYTKKIELIYSKEKKFILDSLINYSEFTPGEYELVSIKKHDDMNAKNLINPNNPNIAKIFKIKVFKENEKFKPITLTSINQQEADEYDRQRNQIIHKNNSEIGILDDSNKIKELGTFLYFKKPLSEITINDFDRYFRTYFICPEQDFNDFSRQYKITKIDKQKQIIELSILHINNKTNEIYSSPINFKFYYKKIYDINKNTDARLDLSFDESKKEQKQKLQELVNKLNFDKLTYNDLSELAVVMFEDVDLENTKIYVEMIKNKDRSITLKAFVDKAFKNGKLKVSNKPDILIKEFKINYFMPNYFK</sequence>
<gene>
    <name evidence="2" type="ordered locus">UPA3_0106</name>
</gene>
<feature type="signal peptide" evidence="1">
    <location>
        <begin position="1"/>
        <end position="28"/>
    </location>
</feature>
<evidence type="ECO:0000256" key="1">
    <source>
        <dbReference type="SAM" id="SignalP"/>
    </source>
</evidence>
<dbReference type="PROSITE" id="PS51257">
    <property type="entry name" value="PROKAR_LIPOPROTEIN"/>
    <property type="match status" value="1"/>
</dbReference>